<protein>
    <recommendedName>
        <fullName evidence="9">Geranylgeranylglyceryl phosphate synthase</fullName>
        <shortName evidence="9">GGGP synthase</shortName>
        <shortName evidence="9">GGGPS</shortName>
        <ecNumber evidence="9">2.5.1.41</ecNumber>
    </recommendedName>
    <alternativeName>
        <fullName evidence="9">(S)-3-O-geranylgeranylglyceryl phosphate synthase</fullName>
    </alternativeName>
    <alternativeName>
        <fullName evidence="9">Phosphoglycerol geranylgeranyltransferase</fullName>
    </alternativeName>
</protein>
<dbReference type="PANTHER" id="PTHR21235:SF22">
    <property type="entry name" value="GERANYLGERANYLGLYCERYL PHOSPHATE SYNTHASE"/>
    <property type="match status" value="1"/>
</dbReference>
<evidence type="ECO:0000256" key="7">
    <source>
        <dbReference type="ARBA" id="ARBA00023264"/>
    </source>
</evidence>
<reference evidence="10 11" key="1">
    <citation type="submission" date="2023-12" db="EMBL/GenBank/DDBJ databases">
        <title>Novel species of the genus Arcicella isolated from rivers.</title>
        <authorList>
            <person name="Lu H."/>
        </authorList>
    </citation>
    <scope>NUCLEOTIDE SEQUENCE [LARGE SCALE GENOMIC DNA]</scope>
    <source>
        <strain evidence="10 11">KCTC 23307</strain>
    </source>
</reference>
<dbReference type="InterPro" id="IPR038597">
    <property type="entry name" value="GGGP/HepGP_synthase_sf"/>
</dbReference>
<evidence type="ECO:0000313" key="11">
    <source>
        <dbReference type="Proteomes" id="UP001302949"/>
    </source>
</evidence>
<evidence type="ECO:0000256" key="9">
    <source>
        <dbReference type="HAMAP-Rule" id="MF_00112"/>
    </source>
</evidence>
<dbReference type="CDD" id="cd02812">
    <property type="entry name" value="PcrB_like"/>
    <property type="match status" value="1"/>
</dbReference>
<dbReference type="NCBIfam" id="NF003198">
    <property type="entry name" value="PRK04169.1-2"/>
    <property type="match status" value="1"/>
</dbReference>
<feature type="binding site" evidence="9">
    <location>
        <position position="25"/>
    </location>
    <ligand>
        <name>Mg(2+)</name>
        <dbReference type="ChEBI" id="CHEBI:18420"/>
    </ligand>
</feature>
<comment type="caution">
    <text evidence="9">Lacks conserved residue(s) required for the propagation of feature annotation.</text>
</comment>
<dbReference type="Proteomes" id="UP001302949">
    <property type="component" value="Unassembled WGS sequence"/>
</dbReference>
<sequence length="254" mass="27438">MQRNLLNKFYELKAQGKKAFAVLIDPDKVNEDSFSHLIDLSKQESVDFFFVGGSLITSHIMEEVISQLKKHTDIPVLLFPGNSLHLNNKVDGVLFLSLISGRNPDYLIGQQIISAPILKRSGIEVLATGYMIVDSGQQTTVSYISNTTPIPHDKPSVAACTAMAGEMLGLKLIYMDAGSGAKKTISQAMIKAVQKSVDIPVIVGGGINTSQKAKEALQAGADVIVVGNGIEERLSLLKEIAETVRVYNEVNLLA</sequence>
<keyword evidence="7 9" id="KW-1208">Phospholipid metabolism</keyword>
<dbReference type="EMBL" id="JAYFUM010000017">
    <property type="protein sequence ID" value="MEA5140433.1"/>
    <property type="molecule type" value="Genomic_DNA"/>
</dbReference>
<keyword evidence="6 9" id="KW-0594">Phospholipid biosynthesis</keyword>
<dbReference type="RefSeq" id="WP_323297587.1">
    <property type="nucleotide sequence ID" value="NZ_JAYFUM010000017.1"/>
</dbReference>
<dbReference type="InterPro" id="IPR008205">
    <property type="entry name" value="GGGP_HepGP_synthase"/>
</dbReference>
<evidence type="ECO:0000256" key="2">
    <source>
        <dbReference type="ARBA" id="ARBA00022679"/>
    </source>
</evidence>
<dbReference type="InterPro" id="IPR050064">
    <property type="entry name" value="IGPS_HisA/HisF"/>
</dbReference>
<keyword evidence="11" id="KW-1185">Reference proteome</keyword>
<dbReference type="Pfam" id="PF01884">
    <property type="entry name" value="PcrB"/>
    <property type="match status" value="1"/>
</dbReference>
<keyword evidence="5 9" id="KW-0443">Lipid metabolism</keyword>
<evidence type="ECO:0000313" key="10">
    <source>
        <dbReference type="EMBL" id="MEA5140433.1"/>
    </source>
</evidence>
<keyword evidence="1 9" id="KW-0444">Lipid biosynthesis</keyword>
<evidence type="ECO:0000256" key="8">
    <source>
        <dbReference type="ARBA" id="ARBA00047288"/>
    </source>
</evidence>
<keyword evidence="4 9" id="KW-0460">Magnesium</keyword>
<evidence type="ECO:0000256" key="6">
    <source>
        <dbReference type="ARBA" id="ARBA00023209"/>
    </source>
</evidence>
<feature type="binding site" evidence="9">
    <location>
        <begin position="205"/>
        <end position="206"/>
    </location>
    <ligand>
        <name>sn-glycerol 1-phosphate</name>
        <dbReference type="ChEBI" id="CHEBI:57685"/>
    </ligand>
</feature>
<dbReference type="InterPro" id="IPR010946">
    <property type="entry name" value="GGGP_synth"/>
</dbReference>
<comment type="function">
    <text evidence="9">Prenyltransferase that catalyzes the transfer of the geranylgeranyl moiety of geranylgeranyl diphosphate (GGPP) to the C3 hydroxyl of sn-glycerol-1-phosphate (G1P).</text>
</comment>
<dbReference type="NCBIfam" id="TIGR01769">
    <property type="entry name" value="GGGP"/>
    <property type="match status" value="1"/>
</dbReference>
<feature type="binding site" evidence="9">
    <location>
        <begin position="227"/>
        <end position="228"/>
    </location>
    <ligand>
        <name>sn-glycerol 1-phosphate</name>
        <dbReference type="ChEBI" id="CHEBI:57685"/>
    </ligand>
</feature>
<gene>
    <name evidence="10" type="ORF">VB248_14875</name>
</gene>
<evidence type="ECO:0000256" key="3">
    <source>
        <dbReference type="ARBA" id="ARBA00022723"/>
    </source>
</evidence>
<feature type="binding site" evidence="9">
    <location>
        <begin position="174"/>
        <end position="180"/>
    </location>
    <ligand>
        <name>sn-glycerol 1-phosphate</name>
        <dbReference type="ChEBI" id="CHEBI:57685"/>
    </ligand>
</feature>
<dbReference type="PANTHER" id="PTHR21235">
    <property type="entry name" value="IMIDAZOLE GLYCEROL PHOSPHATE SYNTHASE SUBUNIT HISF/H IGP SYNTHASE SUBUNIT HISF/H"/>
    <property type="match status" value="1"/>
</dbReference>
<feature type="binding site" evidence="9">
    <location>
        <position position="54"/>
    </location>
    <ligand>
        <name>Mg(2+)</name>
        <dbReference type="ChEBI" id="CHEBI:18420"/>
    </ligand>
</feature>
<name>A0ABU5QC51_9BACT</name>
<keyword evidence="2 9" id="KW-0808">Transferase</keyword>
<comment type="catalytic activity">
    <reaction evidence="8 9">
        <text>sn-glycerol 1-phosphate + (2E,6E,10E)-geranylgeranyl diphosphate = sn-3-O-(geranylgeranyl)glycerol 1-phosphate + diphosphate</text>
        <dbReference type="Rhea" id="RHEA:23404"/>
        <dbReference type="ChEBI" id="CHEBI:33019"/>
        <dbReference type="ChEBI" id="CHEBI:57677"/>
        <dbReference type="ChEBI" id="CHEBI:57685"/>
        <dbReference type="ChEBI" id="CHEBI:58756"/>
        <dbReference type="EC" id="2.5.1.41"/>
    </reaction>
</comment>
<comment type="caution">
    <text evidence="10">The sequence shown here is derived from an EMBL/GenBank/DDBJ whole genome shotgun (WGS) entry which is preliminary data.</text>
</comment>
<evidence type="ECO:0000256" key="1">
    <source>
        <dbReference type="ARBA" id="ARBA00022516"/>
    </source>
</evidence>
<dbReference type="EC" id="2.5.1.41" evidence="9"/>
<keyword evidence="3 9" id="KW-0479">Metal-binding</keyword>
<dbReference type="Gene3D" id="3.20.20.390">
    <property type="entry name" value="FMN-linked oxidoreductases"/>
    <property type="match status" value="1"/>
</dbReference>
<organism evidence="10 11">
    <name type="scientific">Arcicella rigui</name>
    <dbReference type="NCBI Taxonomy" id="797020"/>
    <lineage>
        <taxon>Bacteria</taxon>
        <taxon>Pseudomonadati</taxon>
        <taxon>Bacteroidota</taxon>
        <taxon>Cytophagia</taxon>
        <taxon>Cytophagales</taxon>
        <taxon>Flectobacillaceae</taxon>
        <taxon>Arcicella</taxon>
    </lineage>
</organism>
<evidence type="ECO:0000256" key="5">
    <source>
        <dbReference type="ARBA" id="ARBA00023098"/>
    </source>
</evidence>
<dbReference type="NCBIfam" id="TIGR01768">
    <property type="entry name" value="GGGP-family"/>
    <property type="match status" value="1"/>
</dbReference>
<evidence type="ECO:0000256" key="4">
    <source>
        <dbReference type="ARBA" id="ARBA00022842"/>
    </source>
</evidence>
<comment type="similarity">
    <text evidence="9">Belongs to the GGGP/HepGP synthase family. Group II subfamily.</text>
</comment>
<comment type="cofactor">
    <cofactor evidence="9">
        <name>Mg(2+)</name>
        <dbReference type="ChEBI" id="CHEBI:18420"/>
    </cofactor>
</comment>
<dbReference type="SUPFAM" id="SSF51395">
    <property type="entry name" value="FMN-linked oxidoreductases"/>
    <property type="match status" value="1"/>
</dbReference>
<dbReference type="HAMAP" id="MF_00112">
    <property type="entry name" value="GGGP_HepGP_synthase"/>
    <property type="match status" value="1"/>
</dbReference>
<proteinExistence type="inferred from homology"/>
<accession>A0ABU5QC51</accession>